<evidence type="ECO:0000256" key="3">
    <source>
        <dbReference type="ARBA" id="ARBA00023295"/>
    </source>
</evidence>
<dbReference type="STRING" id="888268.A0A1E5UTA6"/>
<evidence type="ECO:0000313" key="6">
    <source>
        <dbReference type="EMBL" id="OEL16116.1"/>
    </source>
</evidence>
<dbReference type="PANTHER" id="PTHR42721:SF46">
    <property type="entry name" value="GLYCOSYL HYDROLASE FAMILY 3 C TERMINAL DOMAIN CONTAINING PROTEIN"/>
    <property type="match status" value="1"/>
</dbReference>
<keyword evidence="3" id="KW-0326">Glycosidase</keyword>
<dbReference type="GO" id="GO:0046556">
    <property type="term" value="F:alpha-L-arabinofuranosidase activity"/>
    <property type="evidence" value="ECO:0007669"/>
    <property type="project" value="TreeGrafter"/>
</dbReference>
<feature type="signal peptide" evidence="4">
    <location>
        <begin position="1"/>
        <end position="31"/>
    </location>
</feature>
<dbReference type="Gene3D" id="3.40.50.1700">
    <property type="entry name" value="Glycoside hydrolase family 3 C-terminal domain"/>
    <property type="match status" value="2"/>
</dbReference>
<accession>A0A1E5UTA6</accession>
<evidence type="ECO:0000313" key="7">
    <source>
        <dbReference type="Proteomes" id="UP000095767"/>
    </source>
</evidence>
<name>A0A1E5UTA6_9POAL</name>
<feature type="chain" id="PRO_5009187370" evidence="4">
    <location>
        <begin position="32"/>
        <end position="832"/>
    </location>
</feature>
<protein>
    <submittedName>
        <fullName evidence="6">Putative beta-D-xylosidase 2</fullName>
    </submittedName>
</protein>
<reference evidence="6 7" key="1">
    <citation type="submission" date="2016-09" db="EMBL/GenBank/DDBJ databases">
        <title>The draft genome of Dichanthelium oligosanthes: A C3 panicoid grass species.</title>
        <authorList>
            <person name="Studer A.J."/>
            <person name="Schnable J.C."/>
            <person name="Brutnell T.P."/>
        </authorList>
    </citation>
    <scope>NUCLEOTIDE SEQUENCE [LARGE SCALE GENOMIC DNA]</scope>
    <source>
        <strain evidence="7">cv. Kellogg 1175</strain>
        <tissue evidence="6">Leaf</tissue>
    </source>
</reference>
<dbReference type="InterPro" id="IPR026891">
    <property type="entry name" value="Fn3-like"/>
</dbReference>
<sequence length="832" mass="89673">MASSSSRLLSLAAASLLLLYCTTVTPPLASASTLPAAAAGGVAWPNTTVAATAGGKVYTKVCDASRFAERGLDMSSFRYCDASLPYAERVRDLIGWMTVEEKVANLGDLSAGAPRVGLPPYRWWAEALHGVASTGPATLFDDVGANNHFGRAAVNNATVFANVINSAASFNETLWKSIGQASICIPAVSTEARAMYNLGKGGLTYWSPNINVVRDPRWGRALETPGEDPYVVGRYAVNFVRGMQDVPGHDAGAGDDPFSRPIKTSTCCKHYAAYDLDNWLNHTRFHYDARVTERDMAETFLRPFEMCVREGDASSVMCSFNLVNGVPACTDARLLSQTIRGDWGLHGYIVSDCDAVQVITEDVRWLNLTGAEASAAAIRAGLDLDCGQSWKVDGDGRMIGDFLSNFSLAAVAQGKLRESDIDNALRNQFMTLMRVGYFDDIPQYSSLNETDICTDEHKSLALDGARQGIVLLKNHGNLLPLDPKKVRAVALHGPHVKAPESVMDGGYTGKPSFTLLAVDMIKHVKIAHHAKTTIYVGGINLHIEMEGNDREDLLLPRNQTEEILRAAARSPNPIVLVLLSGGGLDVSFAHNHPKIGAILWAGYPGGEGGNAIADVIFGRYNPGGRLPLTWYKNKYIEQIPMTSMEFRPVAKHGYPGRTYKFYSGPEVLYPFGYGLSYTKFLYETSCNGTTVTMPVAGHHCKGLSYHRSALSSSSALPSCQAINVDGHACTETVSFNVSVTNGGGRDGAHAVLVYTAPPPEVAEAPIKQVAAFRRVFVPAGSTVTETFTLNVCRAFGIVERTAYTVVPSGVSTVLVQNVDSSVSFPVKIEFSV</sequence>
<dbReference type="SMART" id="SM01217">
    <property type="entry name" value="Fn3_like"/>
    <property type="match status" value="1"/>
</dbReference>
<gene>
    <name evidence="6" type="ORF">BAE44_0022867</name>
</gene>
<evidence type="ECO:0000259" key="5">
    <source>
        <dbReference type="SMART" id="SM01217"/>
    </source>
</evidence>
<dbReference type="GO" id="GO:0031222">
    <property type="term" value="P:arabinan catabolic process"/>
    <property type="evidence" value="ECO:0007669"/>
    <property type="project" value="TreeGrafter"/>
</dbReference>
<dbReference type="InterPro" id="IPR044993">
    <property type="entry name" value="BXL"/>
</dbReference>
<dbReference type="SUPFAM" id="SSF52279">
    <property type="entry name" value="Beta-D-glucan exohydrolase, C-terminal domain"/>
    <property type="match status" value="1"/>
</dbReference>
<dbReference type="Pfam" id="PF14310">
    <property type="entry name" value="Fn3-like"/>
    <property type="match status" value="1"/>
</dbReference>
<keyword evidence="7" id="KW-1185">Reference proteome</keyword>
<evidence type="ECO:0000256" key="2">
    <source>
        <dbReference type="ARBA" id="ARBA00022801"/>
    </source>
</evidence>
<dbReference type="PANTHER" id="PTHR42721">
    <property type="entry name" value="SUGAR HYDROLASE-RELATED"/>
    <property type="match status" value="1"/>
</dbReference>
<dbReference type="Proteomes" id="UP000095767">
    <property type="component" value="Unassembled WGS sequence"/>
</dbReference>
<dbReference type="SUPFAM" id="SSF51445">
    <property type="entry name" value="(Trans)glycosidases"/>
    <property type="match status" value="1"/>
</dbReference>
<keyword evidence="1 4" id="KW-0732">Signal</keyword>
<dbReference type="InterPro" id="IPR036962">
    <property type="entry name" value="Glyco_hydro_3_N_sf"/>
</dbReference>
<feature type="domain" description="Fibronectin type III-like" evidence="5">
    <location>
        <begin position="749"/>
        <end position="821"/>
    </location>
</feature>
<evidence type="ECO:0000256" key="4">
    <source>
        <dbReference type="SAM" id="SignalP"/>
    </source>
</evidence>
<dbReference type="Gene3D" id="2.60.40.10">
    <property type="entry name" value="Immunoglobulins"/>
    <property type="match status" value="1"/>
</dbReference>
<organism evidence="6 7">
    <name type="scientific">Dichanthelium oligosanthes</name>
    <dbReference type="NCBI Taxonomy" id="888268"/>
    <lineage>
        <taxon>Eukaryota</taxon>
        <taxon>Viridiplantae</taxon>
        <taxon>Streptophyta</taxon>
        <taxon>Embryophyta</taxon>
        <taxon>Tracheophyta</taxon>
        <taxon>Spermatophyta</taxon>
        <taxon>Magnoliopsida</taxon>
        <taxon>Liliopsida</taxon>
        <taxon>Poales</taxon>
        <taxon>Poaceae</taxon>
        <taxon>PACMAD clade</taxon>
        <taxon>Panicoideae</taxon>
        <taxon>Panicodae</taxon>
        <taxon>Paniceae</taxon>
        <taxon>Dichantheliinae</taxon>
        <taxon>Dichanthelium</taxon>
    </lineage>
</organism>
<proteinExistence type="predicted"/>
<dbReference type="OrthoDB" id="47059at2759"/>
<dbReference type="InterPro" id="IPR017853">
    <property type="entry name" value="GH"/>
</dbReference>
<dbReference type="EMBL" id="LWDX02064000">
    <property type="protein sequence ID" value="OEL16116.1"/>
    <property type="molecule type" value="Genomic_DNA"/>
</dbReference>
<dbReference type="Pfam" id="PF01915">
    <property type="entry name" value="Glyco_hydro_3_C"/>
    <property type="match status" value="1"/>
</dbReference>
<dbReference type="InterPro" id="IPR036881">
    <property type="entry name" value="Glyco_hydro_3_C_sf"/>
</dbReference>
<dbReference type="GO" id="GO:0009044">
    <property type="term" value="F:xylan 1,4-beta-xylosidase activity"/>
    <property type="evidence" value="ECO:0007669"/>
    <property type="project" value="InterPro"/>
</dbReference>
<dbReference type="FunFam" id="3.20.20.300:FF:000010">
    <property type="entry name" value="Putative beta-D-xylosidase 5"/>
    <property type="match status" value="1"/>
</dbReference>
<dbReference type="GO" id="GO:0045493">
    <property type="term" value="P:xylan catabolic process"/>
    <property type="evidence" value="ECO:0007669"/>
    <property type="project" value="InterPro"/>
</dbReference>
<comment type="caution">
    <text evidence="6">The sequence shown here is derived from an EMBL/GenBank/DDBJ whole genome shotgun (WGS) entry which is preliminary data.</text>
</comment>
<dbReference type="AlphaFoldDB" id="A0A1E5UTA6"/>
<dbReference type="Gene3D" id="3.20.20.300">
    <property type="entry name" value="Glycoside hydrolase, family 3, N-terminal domain"/>
    <property type="match status" value="1"/>
</dbReference>
<dbReference type="Pfam" id="PF00933">
    <property type="entry name" value="Glyco_hydro_3"/>
    <property type="match status" value="1"/>
</dbReference>
<dbReference type="InterPro" id="IPR001764">
    <property type="entry name" value="Glyco_hydro_3_N"/>
</dbReference>
<dbReference type="InterPro" id="IPR002772">
    <property type="entry name" value="Glyco_hydro_3_C"/>
</dbReference>
<evidence type="ECO:0000256" key="1">
    <source>
        <dbReference type="ARBA" id="ARBA00022729"/>
    </source>
</evidence>
<dbReference type="InterPro" id="IPR013783">
    <property type="entry name" value="Ig-like_fold"/>
</dbReference>
<keyword evidence="2" id="KW-0378">Hydrolase</keyword>